<evidence type="ECO:0000313" key="1">
    <source>
        <dbReference type="EMBL" id="GBO39935.1"/>
    </source>
</evidence>
<organism evidence="1 2">
    <name type="scientific">Araneus ventricosus</name>
    <name type="common">Orbweaver spider</name>
    <name type="synonym">Epeira ventricosa</name>
    <dbReference type="NCBI Taxonomy" id="182803"/>
    <lineage>
        <taxon>Eukaryota</taxon>
        <taxon>Metazoa</taxon>
        <taxon>Ecdysozoa</taxon>
        <taxon>Arthropoda</taxon>
        <taxon>Chelicerata</taxon>
        <taxon>Arachnida</taxon>
        <taxon>Araneae</taxon>
        <taxon>Araneomorphae</taxon>
        <taxon>Entelegynae</taxon>
        <taxon>Araneoidea</taxon>
        <taxon>Araneidae</taxon>
        <taxon>Araneus</taxon>
    </lineage>
</organism>
<dbReference type="EMBL" id="BGPR01065093">
    <property type="protein sequence ID" value="GBO39935.1"/>
    <property type="molecule type" value="Genomic_DNA"/>
</dbReference>
<accession>A0A4Y2WQZ9</accession>
<evidence type="ECO:0000313" key="2">
    <source>
        <dbReference type="Proteomes" id="UP000499080"/>
    </source>
</evidence>
<name>A0A4Y2WQZ9_ARAVE</name>
<reference evidence="1 2" key="1">
    <citation type="journal article" date="2019" name="Sci. Rep.">
        <title>Orb-weaving spider Araneus ventricosus genome elucidates the spidroin gene catalogue.</title>
        <authorList>
            <person name="Kono N."/>
            <person name="Nakamura H."/>
            <person name="Ohtoshi R."/>
            <person name="Moran D.A.P."/>
            <person name="Shinohara A."/>
            <person name="Yoshida Y."/>
            <person name="Fujiwara M."/>
            <person name="Mori M."/>
            <person name="Tomita M."/>
            <person name="Arakawa K."/>
        </authorList>
    </citation>
    <scope>NUCLEOTIDE SEQUENCE [LARGE SCALE GENOMIC DNA]</scope>
</reference>
<comment type="caution">
    <text evidence="1">The sequence shown here is derived from an EMBL/GenBank/DDBJ whole genome shotgun (WGS) entry which is preliminary data.</text>
</comment>
<protein>
    <submittedName>
        <fullName evidence="1">Uncharacterized protein</fullName>
    </submittedName>
</protein>
<dbReference type="AlphaFoldDB" id="A0A4Y2WQZ9"/>
<sequence>MYDVEQRLNFVSASINHFADSIWQILEISTEPNLENPVNIPLTTDCIKRLRSPEASNLGDEGSTFCVRKCGFYRERDGTSCSFLGSYHSHNGIVDFSPVLFYRMRQGIVNLVDELRPII</sequence>
<keyword evidence="2" id="KW-1185">Reference proteome</keyword>
<gene>
    <name evidence="1" type="ORF">AVEN_195175_1</name>
</gene>
<proteinExistence type="predicted"/>
<dbReference type="Proteomes" id="UP000499080">
    <property type="component" value="Unassembled WGS sequence"/>
</dbReference>